<dbReference type="InterPro" id="IPR000415">
    <property type="entry name" value="Nitroreductase-like"/>
</dbReference>
<organism evidence="4 5">
    <name type="scientific">Seminavis robusta</name>
    <dbReference type="NCBI Taxonomy" id="568900"/>
    <lineage>
        <taxon>Eukaryota</taxon>
        <taxon>Sar</taxon>
        <taxon>Stramenopiles</taxon>
        <taxon>Ochrophyta</taxon>
        <taxon>Bacillariophyta</taxon>
        <taxon>Bacillariophyceae</taxon>
        <taxon>Bacillariophycidae</taxon>
        <taxon>Naviculales</taxon>
        <taxon>Naviculaceae</taxon>
        <taxon>Seminavis</taxon>
    </lineage>
</organism>
<dbReference type="GO" id="GO:0005509">
    <property type="term" value="F:calcium ion binding"/>
    <property type="evidence" value="ECO:0007669"/>
    <property type="project" value="InterPro"/>
</dbReference>
<dbReference type="PROSITE" id="PS00018">
    <property type="entry name" value="EF_HAND_1"/>
    <property type="match status" value="1"/>
</dbReference>
<dbReference type="InterPro" id="IPR002048">
    <property type="entry name" value="EF_hand_dom"/>
</dbReference>
<evidence type="ECO:0000259" key="3">
    <source>
        <dbReference type="PROSITE" id="PS50222"/>
    </source>
</evidence>
<dbReference type="OrthoDB" id="26525at2759"/>
<dbReference type="EMBL" id="CAICTM010001368">
    <property type="protein sequence ID" value="CAB9523046.1"/>
    <property type="molecule type" value="Genomic_DNA"/>
</dbReference>
<name>A0A9N8HR98_9STRA</name>
<keyword evidence="1" id="KW-0106">Calcium</keyword>
<dbReference type="InterPro" id="IPR018247">
    <property type="entry name" value="EF_Hand_1_Ca_BS"/>
</dbReference>
<dbReference type="InterPro" id="IPR052530">
    <property type="entry name" value="NAD(P)H_nitroreductase"/>
</dbReference>
<proteinExistence type="predicted"/>
<feature type="chain" id="PRO_5040421624" evidence="2">
    <location>
        <begin position="18"/>
        <end position="318"/>
    </location>
</feature>
<comment type="caution">
    <text evidence="4">The sequence shown here is derived from an EMBL/GenBank/DDBJ whole genome shotgun (WGS) entry which is preliminary data.</text>
</comment>
<evidence type="ECO:0000313" key="4">
    <source>
        <dbReference type="EMBL" id="CAB9523046.1"/>
    </source>
</evidence>
<dbReference type="PANTHER" id="PTHR43821">
    <property type="entry name" value="NAD(P)H NITROREDUCTASE YDJA-RELATED"/>
    <property type="match status" value="1"/>
</dbReference>
<sequence length="318" mass="34986">MWGLSRPSLSLIVAVVAQNAALTAFAFAPPSASTSRVLRQQSLSVQSVALSDSLSSVEQHALEVFEKFATESSDISSSEDLYEILCSLDVEATQDEADVLFRYLDEDADGALNFDDFLPWYKEAADAATAVAESFQSLLVGRRTIEQFDRTPIGNDVLERAVQCAIAAPNRSMSEPWRFIRVGPETISKFAELNLSIRKNMETDDGSSSVYDWTTVPGWCVVTTKISPNDADAEQEDFKSVSCAIQNFMLSMWSEGVGTKWTSGPVQKTQEFADLCGVDTSIERVVGCIWFGYATGGGNYADPRRRRKEVKDVLSHLP</sequence>
<dbReference type="SUPFAM" id="SSF47473">
    <property type="entry name" value="EF-hand"/>
    <property type="match status" value="1"/>
</dbReference>
<dbReference type="Proteomes" id="UP001153069">
    <property type="component" value="Unassembled WGS sequence"/>
</dbReference>
<dbReference type="InterPro" id="IPR011992">
    <property type="entry name" value="EF-hand-dom_pair"/>
</dbReference>
<dbReference type="Gene3D" id="3.40.109.10">
    <property type="entry name" value="NADH Oxidase"/>
    <property type="match status" value="1"/>
</dbReference>
<dbReference type="SUPFAM" id="SSF55469">
    <property type="entry name" value="FMN-dependent nitroreductase-like"/>
    <property type="match status" value="1"/>
</dbReference>
<feature type="domain" description="EF-hand" evidence="3">
    <location>
        <begin position="92"/>
        <end position="127"/>
    </location>
</feature>
<gene>
    <name evidence="4" type="ORF">SEMRO_1370_G267000.1</name>
</gene>
<dbReference type="Gene3D" id="1.10.238.10">
    <property type="entry name" value="EF-hand"/>
    <property type="match status" value="1"/>
</dbReference>
<dbReference type="AlphaFoldDB" id="A0A9N8HR98"/>
<keyword evidence="5" id="KW-1185">Reference proteome</keyword>
<dbReference type="PROSITE" id="PS50222">
    <property type="entry name" value="EF_HAND_2"/>
    <property type="match status" value="1"/>
</dbReference>
<dbReference type="InterPro" id="IPR029479">
    <property type="entry name" value="Nitroreductase"/>
</dbReference>
<accession>A0A9N8HR98</accession>
<dbReference type="Pfam" id="PF13833">
    <property type="entry name" value="EF-hand_8"/>
    <property type="match status" value="1"/>
</dbReference>
<keyword evidence="2" id="KW-0732">Signal</keyword>
<evidence type="ECO:0000256" key="1">
    <source>
        <dbReference type="ARBA" id="ARBA00022837"/>
    </source>
</evidence>
<reference evidence="4" key="1">
    <citation type="submission" date="2020-06" db="EMBL/GenBank/DDBJ databases">
        <authorList>
            <consortium name="Plant Systems Biology data submission"/>
        </authorList>
    </citation>
    <scope>NUCLEOTIDE SEQUENCE</scope>
    <source>
        <strain evidence="4">D6</strain>
    </source>
</reference>
<evidence type="ECO:0000256" key="2">
    <source>
        <dbReference type="SAM" id="SignalP"/>
    </source>
</evidence>
<protein>
    <submittedName>
        <fullName evidence="4">Nitroreductase</fullName>
    </submittedName>
</protein>
<dbReference type="PANTHER" id="PTHR43821:SF1">
    <property type="entry name" value="NAD(P)H NITROREDUCTASE YDJA-RELATED"/>
    <property type="match status" value="1"/>
</dbReference>
<dbReference type="Pfam" id="PF00881">
    <property type="entry name" value="Nitroreductase"/>
    <property type="match status" value="1"/>
</dbReference>
<feature type="signal peptide" evidence="2">
    <location>
        <begin position="1"/>
        <end position="17"/>
    </location>
</feature>
<dbReference type="GO" id="GO:0016491">
    <property type="term" value="F:oxidoreductase activity"/>
    <property type="evidence" value="ECO:0007669"/>
    <property type="project" value="InterPro"/>
</dbReference>
<evidence type="ECO:0000313" key="5">
    <source>
        <dbReference type="Proteomes" id="UP001153069"/>
    </source>
</evidence>